<sequence>MFYHPADVEPEELWDAFNYISGGKKYITRQDLQEKICVIKPSAWPLYEDLIGENEKVTYQGLQEYLSATEEGAFDTYLAALKFYKRDPVIPHSAPDQTDFVRWQQRHDGVLPLEELARSMVYIFGDISPEDLECLHKMADLDGDGLISTTDYKLMLEAFKNSEHFDVASVPTVEELLVAAGENPELTPPPTPDPEEEPLLSLLTNHVPARRRATDAEGPSVAIDRELVPEGLDGFGTVREDEEAEEDDTIPDTGRTGGHLSTSRSQTHSQLSFSSSLAHAGGIRAQAPSHRGSRTQLPPLPETEGRHTPGGDAARGRLGASGDRASIGAAHSLDAARSLRLAPTLPLG</sequence>
<dbReference type="PROSITE" id="PS00018">
    <property type="entry name" value="EF_HAND_1"/>
    <property type="match status" value="1"/>
</dbReference>
<evidence type="ECO:0000256" key="1">
    <source>
        <dbReference type="ARBA" id="ARBA00022837"/>
    </source>
</evidence>
<feature type="compositionally biased region" description="Acidic residues" evidence="2">
    <location>
        <begin position="240"/>
        <end position="250"/>
    </location>
</feature>
<dbReference type="Gene3D" id="1.10.238.10">
    <property type="entry name" value="EF-hand"/>
    <property type="match status" value="1"/>
</dbReference>
<dbReference type="EMBL" id="JAPMOS010000003">
    <property type="protein sequence ID" value="KAJ4462305.1"/>
    <property type="molecule type" value="Genomic_DNA"/>
</dbReference>
<comment type="caution">
    <text evidence="4">The sequence shown here is derived from an EMBL/GenBank/DDBJ whole genome shotgun (WGS) entry which is preliminary data.</text>
</comment>
<keyword evidence="5" id="KW-1185">Reference proteome</keyword>
<evidence type="ECO:0000313" key="4">
    <source>
        <dbReference type="EMBL" id="KAJ4462305.1"/>
    </source>
</evidence>
<evidence type="ECO:0000313" key="5">
    <source>
        <dbReference type="Proteomes" id="UP001141327"/>
    </source>
</evidence>
<feature type="region of interest" description="Disordered" evidence="2">
    <location>
        <begin position="210"/>
        <end position="325"/>
    </location>
</feature>
<keyword evidence="1" id="KW-0106">Calcium</keyword>
<dbReference type="Proteomes" id="UP001141327">
    <property type="component" value="Unassembled WGS sequence"/>
</dbReference>
<proteinExistence type="predicted"/>
<dbReference type="SUPFAM" id="SSF47473">
    <property type="entry name" value="EF-hand"/>
    <property type="match status" value="1"/>
</dbReference>
<dbReference type="InterPro" id="IPR018247">
    <property type="entry name" value="EF_Hand_1_Ca_BS"/>
</dbReference>
<reference evidence="4" key="1">
    <citation type="journal article" date="2022" name="bioRxiv">
        <title>Genomics of Preaxostyla Flagellates Illuminates Evolutionary Transitions and the Path Towards Mitochondrial Loss.</title>
        <authorList>
            <person name="Novak L.V.F."/>
            <person name="Treitli S.C."/>
            <person name="Pyrih J."/>
            <person name="Halakuc P."/>
            <person name="Pipaliya S.V."/>
            <person name="Vacek V."/>
            <person name="Brzon O."/>
            <person name="Soukal P."/>
            <person name="Eme L."/>
            <person name="Dacks J.B."/>
            <person name="Karnkowska A."/>
            <person name="Elias M."/>
            <person name="Hampl V."/>
        </authorList>
    </citation>
    <scope>NUCLEOTIDE SEQUENCE</scope>
    <source>
        <strain evidence="4">RCP-MX</strain>
    </source>
</reference>
<evidence type="ECO:0000259" key="3">
    <source>
        <dbReference type="PROSITE" id="PS50222"/>
    </source>
</evidence>
<feature type="compositionally biased region" description="Low complexity" evidence="2">
    <location>
        <begin position="263"/>
        <end position="280"/>
    </location>
</feature>
<dbReference type="InterPro" id="IPR011992">
    <property type="entry name" value="EF-hand-dom_pair"/>
</dbReference>
<accession>A0ABQ8UXK2</accession>
<protein>
    <recommendedName>
        <fullName evidence="3">EF-hand domain-containing protein</fullName>
    </recommendedName>
</protein>
<organism evidence="4 5">
    <name type="scientific">Paratrimastix pyriformis</name>
    <dbReference type="NCBI Taxonomy" id="342808"/>
    <lineage>
        <taxon>Eukaryota</taxon>
        <taxon>Metamonada</taxon>
        <taxon>Preaxostyla</taxon>
        <taxon>Paratrimastigidae</taxon>
        <taxon>Paratrimastix</taxon>
    </lineage>
</organism>
<name>A0ABQ8UXK2_9EUKA</name>
<evidence type="ECO:0000256" key="2">
    <source>
        <dbReference type="SAM" id="MobiDB-lite"/>
    </source>
</evidence>
<gene>
    <name evidence="4" type="ORF">PAPYR_913</name>
</gene>
<feature type="domain" description="EF-hand" evidence="3">
    <location>
        <begin position="127"/>
        <end position="162"/>
    </location>
</feature>
<dbReference type="InterPro" id="IPR002048">
    <property type="entry name" value="EF_hand_dom"/>
</dbReference>
<dbReference type="PROSITE" id="PS50222">
    <property type="entry name" value="EF_HAND_2"/>
    <property type="match status" value="1"/>
</dbReference>